<dbReference type="RefSeq" id="WP_070580434.1">
    <property type="nucleotide sequence ID" value="NZ_CAXONK010000005.1"/>
</dbReference>
<dbReference type="InterPro" id="IPR010158">
    <property type="entry name" value="Amidase_Cbmase"/>
</dbReference>
<feature type="domain" description="Peptidase M20 dimerisation" evidence="4">
    <location>
        <begin position="217"/>
        <end position="315"/>
    </location>
</feature>
<keyword evidence="2 5" id="KW-0378">Hydrolase</keyword>
<evidence type="ECO:0000256" key="1">
    <source>
        <dbReference type="ARBA" id="ARBA00006153"/>
    </source>
</evidence>
<accession>A0A8I0PXC4</accession>
<feature type="binding site" evidence="3">
    <location>
        <position position="90"/>
    </location>
    <ligand>
        <name>Zn(2+)</name>
        <dbReference type="ChEBI" id="CHEBI:29105"/>
        <label>1</label>
    </ligand>
</feature>
<evidence type="ECO:0000259" key="4">
    <source>
        <dbReference type="Pfam" id="PF07687"/>
    </source>
</evidence>
<proteinExistence type="inferred from homology"/>
<dbReference type="SUPFAM" id="SSF53187">
    <property type="entry name" value="Zn-dependent exopeptidases"/>
    <property type="match status" value="1"/>
</dbReference>
<feature type="binding site" evidence="3">
    <location>
        <position position="101"/>
    </location>
    <ligand>
        <name>Zn(2+)</name>
        <dbReference type="ChEBI" id="CHEBI:29105"/>
        <label>1</label>
    </ligand>
</feature>
<dbReference type="PANTHER" id="PTHR32494:SF5">
    <property type="entry name" value="ALLANTOATE AMIDOHYDROLASE"/>
    <property type="match status" value="1"/>
</dbReference>
<evidence type="ECO:0000256" key="3">
    <source>
        <dbReference type="PIRSR" id="PIRSR001235-1"/>
    </source>
</evidence>
<keyword evidence="3" id="KW-0862">Zinc</keyword>
<dbReference type="EMBL" id="PKLF01000011">
    <property type="protein sequence ID" value="MBE8613320.1"/>
    <property type="molecule type" value="Genomic_DNA"/>
</dbReference>
<dbReference type="Pfam" id="PF01546">
    <property type="entry name" value="Peptidase_M20"/>
    <property type="match status" value="1"/>
</dbReference>
<feature type="binding site" evidence="3">
    <location>
        <position position="136"/>
    </location>
    <ligand>
        <name>Zn(2+)</name>
        <dbReference type="ChEBI" id="CHEBI:29105"/>
        <label>2</label>
    </ligand>
</feature>
<dbReference type="GO" id="GO:0046872">
    <property type="term" value="F:metal ion binding"/>
    <property type="evidence" value="ECO:0007669"/>
    <property type="project" value="UniProtKB-KW"/>
</dbReference>
<protein>
    <submittedName>
        <fullName evidence="5">Zn-dependent hydrolase</fullName>
    </submittedName>
</protein>
<dbReference type="Pfam" id="PF07687">
    <property type="entry name" value="M20_dimer"/>
    <property type="match status" value="1"/>
</dbReference>
<comment type="caution">
    <text evidence="5">The sequence shown here is derived from an EMBL/GenBank/DDBJ whole genome shotgun (WGS) entry which is preliminary data.</text>
</comment>
<evidence type="ECO:0000313" key="5">
    <source>
        <dbReference type="EMBL" id="MBE8613320.1"/>
    </source>
</evidence>
<dbReference type="InterPro" id="IPR036264">
    <property type="entry name" value="Bact_exopeptidase_dim_dom"/>
</dbReference>
<organism evidence="5 6">
    <name type="scientific">Morganella morganii</name>
    <name type="common">Proteus morganii</name>
    <dbReference type="NCBI Taxonomy" id="582"/>
    <lineage>
        <taxon>Bacteria</taxon>
        <taxon>Pseudomonadati</taxon>
        <taxon>Pseudomonadota</taxon>
        <taxon>Gammaproteobacteria</taxon>
        <taxon>Enterobacterales</taxon>
        <taxon>Morganellaceae</taxon>
        <taxon>Morganella</taxon>
    </lineage>
</organism>
<dbReference type="Proteomes" id="UP000650477">
    <property type="component" value="Unassembled WGS sequence"/>
</dbReference>
<evidence type="ECO:0000313" key="6">
    <source>
        <dbReference type="Proteomes" id="UP000650477"/>
    </source>
</evidence>
<dbReference type="InterPro" id="IPR002933">
    <property type="entry name" value="Peptidase_M20"/>
</dbReference>
<name>A0A8I0PXC4_MORMO</name>
<dbReference type="InterPro" id="IPR011650">
    <property type="entry name" value="Peptidase_M20_dimer"/>
</dbReference>
<dbReference type="NCBIfam" id="TIGR01879">
    <property type="entry name" value="hydantase"/>
    <property type="match status" value="1"/>
</dbReference>
<dbReference type="Gene3D" id="3.30.70.360">
    <property type="match status" value="1"/>
</dbReference>
<comment type="cofactor">
    <cofactor evidence="3">
        <name>Zn(2+)</name>
        <dbReference type="ChEBI" id="CHEBI:29105"/>
    </cofactor>
    <text evidence="3">Binds 2 Zn(2+) ions per subunit.</text>
</comment>
<dbReference type="NCBIfam" id="NF006771">
    <property type="entry name" value="PRK09290.1-5"/>
    <property type="match status" value="1"/>
</dbReference>
<keyword evidence="3" id="KW-0479">Metal-binding</keyword>
<dbReference type="SUPFAM" id="SSF55031">
    <property type="entry name" value="Bacterial exopeptidase dimerisation domain"/>
    <property type="match status" value="1"/>
</dbReference>
<dbReference type="AlphaFoldDB" id="A0A8I0PXC4"/>
<dbReference type="Gene3D" id="3.40.630.10">
    <property type="entry name" value="Zn peptidases"/>
    <property type="match status" value="1"/>
</dbReference>
<dbReference type="PANTHER" id="PTHR32494">
    <property type="entry name" value="ALLANTOATE DEIMINASE-RELATED"/>
    <property type="match status" value="1"/>
</dbReference>
<sequence>MNHKSGGLKIDGKTLLNHLQELGNAGADPVKGGRTRTALTDAEKQGRDLVVSWMKALDLVIRIDQIGNIFGTLPSVSGNSDTAPLMIGSHIDTVINAGALDGCYGVLSGLAVVRAFREAGVLPSRPITVAAFTNEEGVRFHPDMMGSLVYAGGYPLEDALNAVATDGAVLRDELERAGYAGSMVPGSIVPHEYLELHIEQGPVLEAEGLQIGVVESLQGISWQKITITGTANHAGTTPTRLRHDAGYAAAKLITFLREGISQKNGATLTTVGTIAFEPNAVNVIPGSATFTIDMRDPDEERLQWAEGQIRDYLAVLSEQEGVTVSARQLARFQPVVFDKTLVNCVENAARAAGSAYRRMPSGAGHDAQMIARIAPAAMIFVPSKNGISHNPAEYTEDADLIRGAQVLLDTVILRLAEPV</sequence>
<comment type="similarity">
    <text evidence="1">Belongs to the peptidase M20 family.</text>
</comment>
<dbReference type="GO" id="GO:0016813">
    <property type="term" value="F:hydrolase activity, acting on carbon-nitrogen (but not peptide) bonds, in linear amidines"/>
    <property type="evidence" value="ECO:0007669"/>
    <property type="project" value="InterPro"/>
</dbReference>
<reference evidence="5" key="1">
    <citation type="submission" date="2017-12" db="EMBL/GenBank/DDBJ databases">
        <title>Genome sequencing and analysis.</title>
        <authorList>
            <person name="Huang Y.-T."/>
        </authorList>
    </citation>
    <scope>NUCLEOTIDE SEQUENCE</scope>
    <source>
        <strain evidence="5">VGH116</strain>
    </source>
</reference>
<dbReference type="PIRSF" id="PIRSF001235">
    <property type="entry name" value="Amidase_carbamoylase"/>
    <property type="match status" value="1"/>
</dbReference>
<feature type="binding site" evidence="3">
    <location>
        <position position="101"/>
    </location>
    <ligand>
        <name>Zn(2+)</name>
        <dbReference type="ChEBI" id="CHEBI:29105"/>
        <label>2</label>
    </ligand>
</feature>
<gene>
    <name evidence="5" type="ORF">CYG68_13030</name>
</gene>
<feature type="binding site" evidence="3">
    <location>
        <position position="389"/>
    </location>
    <ligand>
        <name>Zn(2+)</name>
        <dbReference type="ChEBI" id="CHEBI:29105"/>
        <label>2</label>
    </ligand>
</feature>
<evidence type="ECO:0000256" key="2">
    <source>
        <dbReference type="ARBA" id="ARBA00022801"/>
    </source>
</evidence>
<dbReference type="CDD" id="cd03884">
    <property type="entry name" value="M20_bAS"/>
    <property type="match status" value="1"/>
</dbReference>
<feature type="binding site" evidence="3">
    <location>
        <position position="197"/>
    </location>
    <ligand>
        <name>Zn(2+)</name>
        <dbReference type="ChEBI" id="CHEBI:29105"/>
        <label>1</label>
    </ligand>
</feature>